<dbReference type="GO" id="GO:0005886">
    <property type="term" value="C:plasma membrane"/>
    <property type="evidence" value="ECO:0007669"/>
    <property type="project" value="UniProtKB-SubCell"/>
</dbReference>
<proteinExistence type="inferred from homology"/>
<name>A0AAD5UIE7_9FUNG</name>
<evidence type="ECO:0000256" key="1">
    <source>
        <dbReference type="ARBA" id="ARBA00004141"/>
    </source>
</evidence>
<reference evidence="8" key="1">
    <citation type="submission" date="2020-05" db="EMBL/GenBank/DDBJ databases">
        <title>Phylogenomic resolution of chytrid fungi.</title>
        <authorList>
            <person name="Stajich J.E."/>
            <person name="Amses K."/>
            <person name="Simmons R."/>
            <person name="Seto K."/>
            <person name="Myers J."/>
            <person name="Bonds A."/>
            <person name="Quandt C.A."/>
            <person name="Barry K."/>
            <person name="Liu P."/>
            <person name="Grigoriev I."/>
            <person name="Longcore J.E."/>
            <person name="James T.Y."/>
        </authorList>
    </citation>
    <scope>NUCLEOTIDE SEQUENCE</scope>
    <source>
        <strain evidence="8">PLAUS21</strain>
    </source>
</reference>
<accession>A0AAD5UIE7</accession>
<comment type="function">
    <text evidence="7">Probably involved in transport through the plasma membrane.</text>
</comment>
<evidence type="ECO:0000256" key="2">
    <source>
        <dbReference type="ARBA" id="ARBA00007168"/>
    </source>
</evidence>
<evidence type="ECO:0000313" key="9">
    <source>
        <dbReference type="Proteomes" id="UP001210925"/>
    </source>
</evidence>
<feature type="transmembrane region" description="Helical" evidence="7">
    <location>
        <begin position="400"/>
        <end position="423"/>
    </location>
</feature>
<evidence type="ECO:0000256" key="5">
    <source>
        <dbReference type="ARBA" id="ARBA00023136"/>
    </source>
</evidence>
<dbReference type="PANTHER" id="PTHR12385">
    <property type="entry name" value="CHOLINE TRANSPORTER-LIKE (SLC FAMILY 44)"/>
    <property type="match status" value="1"/>
</dbReference>
<keyword evidence="4 7" id="KW-1133">Transmembrane helix</keyword>
<feature type="transmembrane region" description="Helical" evidence="7">
    <location>
        <begin position="578"/>
        <end position="598"/>
    </location>
</feature>
<keyword evidence="3 7" id="KW-0812">Transmembrane</keyword>
<evidence type="ECO:0000313" key="8">
    <source>
        <dbReference type="EMBL" id="KAJ3258982.1"/>
    </source>
</evidence>
<dbReference type="EMBL" id="JADGKB010000022">
    <property type="protein sequence ID" value="KAJ3258982.1"/>
    <property type="molecule type" value="Genomic_DNA"/>
</dbReference>
<dbReference type="PANTHER" id="PTHR12385:SF14">
    <property type="entry name" value="CHOLINE TRANSPORTER-LIKE 2"/>
    <property type="match status" value="1"/>
</dbReference>
<feature type="transmembrane region" description="Helical" evidence="7">
    <location>
        <begin position="202"/>
        <end position="222"/>
    </location>
</feature>
<dbReference type="AlphaFoldDB" id="A0AAD5UIE7"/>
<comment type="similarity">
    <text evidence="2 7">Belongs to the CTL (choline transporter-like) family.</text>
</comment>
<keyword evidence="9" id="KW-1185">Reference proteome</keyword>
<feature type="transmembrane region" description="Helical" evidence="7">
    <location>
        <begin position="24"/>
        <end position="45"/>
    </location>
</feature>
<comment type="caution">
    <text evidence="8">The sequence shown here is derived from an EMBL/GenBank/DDBJ whole genome shotgun (WGS) entry which is preliminary data.</text>
</comment>
<evidence type="ECO:0000256" key="7">
    <source>
        <dbReference type="RuleBase" id="RU368066"/>
    </source>
</evidence>
<gene>
    <name evidence="8" type="ORF">HK103_003123</name>
</gene>
<feature type="transmembrane region" description="Helical" evidence="7">
    <location>
        <begin position="298"/>
        <end position="319"/>
    </location>
</feature>
<feature type="transmembrane region" description="Helical" evidence="7">
    <location>
        <begin position="444"/>
        <end position="468"/>
    </location>
</feature>
<feature type="transmembrane region" description="Helical" evidence="7">
    <location>
        <begin position="506"/>
        <end position="527"/>
    </location>
</feature>
<dbReference type="Proteomes" id="UP001210925">
    <property type="component" value="Unassembled WGS sequence"/>
</dbReference>
<dbReference type="Pfam" id="PF04515">
    <property type="entry name" value="Choline_transpo"/>
    <property type="match status" value="1"/>
</dbReference>
<feature type="transmembrane region" description="Helical" evidence="7">
    <location>
        <begin position="547"/>
        <end position="566"/>
    </location>
</feature>
<evidence type="ECO:0000256" key="3">
    <source>
        <dbReference type="ARBA" id="ARBA00022692"/>
    </source>
</evidence>
<dbReference type="GO" id="GO:0022857">
    <property type="term" value="F:transmembrane transporter activity"/>
    <property type="evidence" value="ECO:0007669"/>
    <property type="project" value="UniProtKB-UniRule"/>
</dbReference>
<comment type="subcellular location">
    <subcellularLocation>
        <location evidence="7">Cell membrane</location>
        <topology evidence="7">Multi-pass membrane protein</topology>
    </subcellularLocation>
    <subcellularLocation>
        <location evidence="1">Membrane</location>
        <topology evidence="1">Multi-pass membrane protein</topology>
    </subcellularLocation>
</comment>
<organism evidence="8 9">
    <name type="scientific">Boothiomyces macroporosus</name>
    <dbReference type="NCBI Taxonomy" id="261099"/>
    <lineage>
        <taxon>Eukaryota</taxon>
        <taxon>Fungi</taxon>
        <taxon>Fungi incertae sedis</taxon>
        <taxon>Chytridiomycota</taxon>
        <taxon>Chytridiomycota incertae sedis</taxon>
        <taxon>Chytridiomycetes</taxon>
        <taxon>Rhizophydiales</taxon>
        <taxon>Terramycetaceae</taxon>
        <taxon>Boothiomyces</taxon>
    </lineage>
</organism>
<dbReference type="InterPro" id="IPR007603">
    <property type="entry name" value="Choline_transptr-like"/>
</dbReference>
<evidence type="ECO:0000256" key="6">
    <source>
        <dbReference type="ARBA" id="ARBA00023180"/>
    </source>
</evidence>
<keyword evidence="6" id="KW-0325">Glycoprotein</keyword>
<keyword evidence="5 7" id="KW-0472">Membrane</keyword>
<feature type="transmembrane region" description="Helical" evidence="7">
    <location>
        <begin position="339"/>
        <end position="367"/>
    </location>
</feature>
<sequence length="647" mass="71238">MGGELSPNTQLSAGVSRTRKCRDIWCLLLFIVFWIGMFFVCQIAVTNGDLKELEVPKDYLGNFCGVNNVGKNNSYADQSKNPVLYFINPTQLADLTNATYICLPSCPNVTQVITDPANALCQYGITPTASNIASLVYDGTCAAFTYASTPVISRCIPTEPIPVSVLNGTSIQTGNVTINLETIITSGSKYSFMVLADLQNTWPLLLVCAGTAIIFSFIWLFIAQFIVGIFVWITLILVNCIAVGSAVALYFYWQSRKVAYETNSTANGVINIGHQVVANISFFNSATPIQQNEVTASFAFFVTVAVIAGILLLITIVMVKRISMAIEIINEASAAFRKLPGLTITPVFLSIVILILMVYFLVILLYLSTITNDITVPIVGTISAANARNMIYYHVAGFIWTYYTIFAISETTAAGAVAEWYWMPDKTKKIHFPVMRSLGRVFRYHLGSMVLGAAIITIVELIRLFLFHLQQKVSKSKVKALKYIVACAQCCMLIVEKIVKFVNKNAYVFIAITGKAFFKSAGAATALLLRNAAKTVAVNYVADATLFLTKLIVIGANCVGAYCFIVGKPDAFKNPINFPAITVVFVSLETYLVASIFFGNYHLAIDTIFLSVLEDLDINDGSPNRPYLMTDRMKRIMHKKNEKVNIY</sequence>
<evidence type="ECO:0000256" key="4">
    <source>
        <dbReference type="ARBA" id="ARBA00022989"/>
    </source>
</evidence>
<feature type="transmembrane region" description="Helical" evidence="7">
    <location>
        <begin position="229"/>
        <end position="253"/>
    </location>
</feature>
<protein>
    <recommendedName>
        <fullName evidence="7">Protein PNS1</fullName>
    </recommendedName>
</protein>